<dbReference type="InterPro" id="IPR029033">
    <property type="entry name" value="His_PPase_superfam"/>
</dbReference>
<accession>A0A060T4T5</accession>
<dbReference type="PANTHER" id="PTHR46192">
    <property type="entry name" value="BROAD-RANGE ACID PHOSPHATASE DET1"/>
    <property type="match status" value="1"/>
</dbReference>
<proteinExistence type="predicted"/>
<name>A0A060T4T5_BLAAD</name>
<dbReference type="InterPro" id="IPR052765">
    <property type="entry name" value="PGM-Related"/>
</dbReference>
<sequence>MQTIWLERAHYGHFFYRIPNGESAADVYDRTAGFNETLFRQFSSDKFPSVLVLVTHGIFARVFLMKWYRWTYEQFENLKNIPHCQFIIMEKDEQTQKYQLITRLRKWSDDREREDPDEDAHLSQDDLPEAEVYSSLSHQKRRALRAKERQIRAKSARALTD</sequence>
<dbReference type="PhylomeDB" id="A0A060T4T5"/>
<evidence type="ECO:0000256" key="1">
    <source>
        <dbReference type="SAM" id="MobiDB-lite"/>
    </source>
</evidence>
<dbReference type="Pfam" id="PF00300">
    <property type="entry name" value="His_Phos_1"/>
    <property type="match status" value="1"/>
</dbReference>
<evidence type="ECO:0000313" key="2">
    <source>
        <dbReference type="EMBL" id="CDP34166.1"/>
    </source>
</evidence>
<reference evidence="2" key="2">
    <citation type="submission" date="2014-06" db="EMBL/GenBank/DDBJ databases">
        <title>The complete genome of Blastobotrys (Arxula) adeninivorans LS3 - a yeast of biotechnological interest.</title>
        <authorList>
            <person name="Kunze G."/>
            <person name="Gaillardin C."/>
            <person name="Czernicka M."/>
            <person name="Durrens P."/>
            <person name="Martin T."/>
            <person name="Boer E."/>
            <person name="Gabaldon T."/>
            <person name="Cruz J."/>
            <person name="Talla E."/>
            <person name="Marck C."/>
            <person name="Goffeau A."/>
            <person name="Barbe V."/>
            <person name="Baret P."/>
            <person name="Baronian K."/>
            <person name="Beier S."/>
            <person name="Bleykasten C."/>
            <person name="Bode R."/>
            <person name="Casaregola S."/>
            <person name="Despons L."/>
            <person name="Fairhead C."/>
            <person name="Giersberg M."/>
            <person name="Gierski P."/>
            <person name="Hahnel U."/>
            <person name="Hartmann A."/>
            <person name="Jankowska D."/>
            <person name="Jubin C."/>
            <person name="Jung P."/>
            <person name="Lafontaine I."/>
            <person name="Leh-Louis V."/>
            <person name="Lemaire M."/>
            <person name="Marcet-Houben M."/>
            <person name="Mascher M."/>
            <person name="Morel G."/>
            <person name="Richard G.-F."/>
            <person name="Riechen J."/>
            <person name="Sacerdot C."/>
            <person name="Sarkar A."/>
            <person name="Savel G."/>
            <person name="Schacherer J."/>
            <person name="Sherman D."/>
            <person name="Straub M.-L."/>
            <person name="Stein N."/>
            <person name="Thierry A."/>
            <person name="Trautwein-Schult A."/>
            <person name="Westhof E."/>
            <person name="Worch S."/>
            <person name="Dujon B."/>
            <person name="Souciet J.-L."/>
            <person name="Wincker P."/>
            <person name="Scholz U."/>
            <person name="Neuveglise N."/>
        </authorList>
    </citation>
    <scope>NUCLEOTIDE SEQUENCE</scope>
    <source>
        <strain evidence="2">LS3</strain>
    </source>
</reference>
<dbReference type="EMBL" id="HG937693">
    <property type="protein sequence ID" value="CDP34166.1"/>
    <property type="molecule type" value="Genomic_DNA"/>
</dbReference>
<reference evidence="2" key="1">
    <citation type="submission" date="2014-02" db="EMBL/GenBank/DDBJ databases">
        <authorList>
            <person name="Genoscope - CEA"/>
        </authorList>
    </citation>
    <scope>NUCLEOTIDE SEQUENCE</scope>
    <source>
        <strain evidence="2">LS3</strain>
    </source>
</reference>
<protein>
    <submittedName>
        <fullName evidence="2">ARAD1C06204p</fullName>
    </submittedName>
</protein>
<dbReference type="InterPro" id="IPR013078">
    <property type="entry name" value="His_Pase_superF_clade-1"/>
</dbReference>
<feature type="region of interest" description="Disordered" evidence="1">
    <location>
        <begin position="111"/>
        <end position="147"/>
    </location>
</feature>
<organism evidence="2">
    <name type="scientific">Blastobotrys adeninivorans</name>
    <name type="common">Yeast</name>
    <name type="synonym">Arxula adeninivorans</name>
    <dbReference type="NCBI Taxonomy" id="409370"/>
    <lineage>
        <taxon>Eukaryota</taxon>
        <taxon>Fungi</taxon>
        <taxon>Dikarya</taxon>
        <taxon>Ascomycota</taxon>
        <taxon>Saccharomycotina</taxon>
        <taxon>Dipodascomycetes</taxon>
        <taxon>Dipodascales</taxon>
        <taxon>Trichomonascaceae</taxon>
        <taxon>Blastobotrys</taxon>
    </lineage>
</organism>
<feature type="compositionally biased region" description="Basic and acidic residues" evidence="1">
    <location>
        <begin position="111"/>
        <end position="124"/>
    </location>
</feature>
<gene>
    <name evidence="2" type="ORF">GNLVRS02_ARAD1C06204g</name>
</gene>
<dbReference type="Gene3D" id="3.40.50.1240">
    <property type="entry name" value="Phosphoglycerate mutase-like"/>
    <property type="match status" value="1"/>
</dbReference>
<dbReference type="SUPFAM" id="SSF53254">
    <property type="entry name" value="Phosphoglycerate mutase-like"/>
    <property type="match status" value="1"/>
</dbReference>
<dbReference type="AlphaFoldDB" id="A0A060T4T5"/>